<feature type="region of interest" description="Disordered" evidence="2">
    <location>
        <begin position="366"/>
        <end position="439"/>
    </location>
</feature>
<name>A0A5J9VZN6_9POAL</name>
<dbReference type="PANTHER" id="PTHR33026:SF7">
    <property type="entry name" value="OS03G0100275 PROTEIN"/>
    <property type="match status" value="1"/>
</dbReference>
<feature type="region of interest" description="Disordered" evidence="2">
    <location>
        <begin position="287"/>
        <end position="343"/>
    </location>
</feature>
<organism evidence="4 5">
    <name type="scientific">Eragrostis curvula</name>
    <name type="common">weeping love grass</name>
    <dbReference type="NCBI Taxonomy" id="38414"/>
    <lineage>
        <taxon>Eukaryota</taxon>
        <taxon>Viridiplantae</taxon>
        <taxon>Streptophyta</taxon>
        <taxon>Embryophyta</taxon>
        <taxon>Tracheophyta</taxon>
        <taxon>Spermatophyta</taxon>
        <taxon>Magnoliopsida</taxon>
        <taxon>Liliopsida</taxon>
        <taxon>Poales</taxon>
        <taxon>Poaceae</taxon>
        <taxon>PACMAD clade</taxon>
        <taxon>Chloridoideae</taxon>
        <taxon>Eragrostideae</taxon>
        <taxon>Eragrostidinae</taxon>
        <taxon>Eragrostis</taxon>
    </lineage>
</organism>
<feature type="coiled-coil region" evidence="1">
    <location>
        <begin position="527"/>
        <end position="614"/>
    </location>
</feature>
<dbReference type="EMBL" id="RWGY01000007">
    <property type="protein sequence ID" value="TVU41922.1"/>
    <property type="molecule type" value="Genomic_DNA"/>
</dbReference>
<protein>
    <recommendedName>
        <fullName evidence="3">Transposase (putative) gypsy type domain-containing protein</fullName>
    </recommendedName>
</protein>
<comment type="caution">
    <text evidence="4">The sequence shown here is derived from an EMBL/GenBank/DDBJ whole genome shotgun (WGS) entry which is preliminary data.</text>
</comment>
<dbReference type="Pfam" id="PF04195">
    <property type="entry name" value="Transposase_28"/>
    <property type="match status" value="1"/>
</dbReference>
<dbReference type="Gramene" id="TVU41922">
    <property type="protein sequence ID" value="TVU41922"/>
    <property type="gene ID" value="EJB05_15481"/>
</dbReference>
<keyword evidence="1" id="KW-0175">Coiled coil</keyword>
<dbReference type="AlphaFoldDB" id="A0A5J9VZN6"/>
<evidence type="ECO:0000259" key="3">
    <source>
        <dbReference type="Pfam" id="PF04195"/>
    </source>
</evidence>
<sequence>MAAASSERTTTAPQEHQDDSNSSTGSPTKAQQLMAAGAIPESMDYWKAGEIDEEYITELRNAGFDTTEIPVFESHLICGFNLPSFKFLERVCKFYKIELVHLKPQAISLLILFATLCECWLGIAPSLDLWRVYHEPRYNSSGLVACVSFNIRKNCSYLPCSYRHSWSGYKWKYFIMDDSKKHDIKGKGLLPFHQGWNKSVPIMDERLKRMTAKVSELVSLGLRGEHVTEEYVRRCFFPLQEREPLAMFGDGPRNPRWLPNEVADIPEDVVAQRIRDIMESNLEPWPEGFPLPFSASNPAEKDMFGPDPSEGGAQSTMVLDSSSGEKEPRESRRRAPLRLSPTMFWPNSGVDFRSLEEKVTNLKATLMSNASPKSPTPKSPSPPKARLPPKTRSSSKPSSSAGAGHLKVQPARKRKGRYPLLSPVSSASEAPGKRSSGAKRPWVLAAGSEDVVAAVAPSGAPSSRSSPGPDVFNKIIADVQAAEAWTLKTCKAYGSKVWDLQLENEQLRLKLSETAASPALVEKDTKISELEAALAGAAQALTNLKTAHSSEVKTLQDANVALTTSVEGLKNKSKVLEEKLEAKAKDLQLLQQQVSTLEADMGKLKLEKDEAIEEGYACCISSSAYTIALFQHHLPNLDLGLLDVGFRCDAAQRDALMEQSHNAADAFVTSLKLIPEGAPVEEETAEDEGPGED</sequence>
<feature type="region of interest" description="Disordered" evidence="2">
    <location>
        <begin position="1"/>
        <end position="30"/>
    </location>
</feature>
<evidence type="ECO:0000256" key="1">
    <source>
        <dbReference type="SAM" id="Coils"/>
    </source>
</evidence>
<evidence type="ECO:0000256" key="2">
    <source>
        <dbReference type="SAM" id="MobiDB-lite"/>
    </source>
</evidence>
<reference evidence="4 5" key="1">
    <citation type="journal article" date="2019" name="Sci. Rep.">
        <title>A high-quality genome of Eragrostis curvula grass provides insights into Poaceae evolution and supports new strategies to enhance forage quality.</title>
        <authorList>
            <person name="Carballo J."/>
            <person name="Santos B.A.C.M."/>
            <person name="Zappacosta D."/>
            <person name="Garbus I."/>
            <person name="Selva J.P."/>
            <person name="Gallo C.A."/>
            <person name="Diaz A."/>
            <person name="Albertini E."/>
            <person name="Caccamo M."/>
            <person name="Echenique V."/>
        </authorList>
    </citation>
    <scope>NUCLEOTIDE SEQUENCE [LARGE SCALE GENOMIC DNA]</scope>
    <source>
        <strain evidence="5">cv. Victoria</strain>
        <tissue evidence="4">Leaf</tissue>
    </source>
</reference>
<evidence type="ECO:0000313" key="4">
    <source>
        <dbReference type="EMBL" id="TVU41922.1"/>
    </source>
</evidence>
<feature type="compositionally biased region" description="Pro residues" evidence="2">
    <location>
        <begin position="374"/>
        <end position="386"/>
    </location>
</feature>
<feature type="domain" description="Transposase (putative) gypsy type" evidence="3">
    <location>
        <begin position="71"/>
        <end position="132"/>
    </location>
</feature>
<dbReference type="InterPro" id="IPR007321">
    <property type="entry name" value="Transposase_28"/>
</dbReference>
<feature type="non-terminal residue" evidence="4">
    <location>
        <position position="693"/>
    </location>
</feature>
<accession>A0A5J9VZN6</accession>
<dbReference type="Proteomes" id="UP000324897">
    <property type="component" value="Chromosome 4"/>
</dbReference>
<feature type="compositionally biased region" description="Polar residues" evidence="2">
    <location>
        <begin position="312"/>
        <end position="322"/>
    </location>
</feature>
<proteinExistence type="predicted"/>
<keyword evidence="5" id="KW-1185">Reference proteome</keyword>
<gene>
    <name evidence="4" type="ORF">EJB05_15481</name>
</gene>
<dbReference type="PANTHER" id="PTHR33026">
    <property type="entry name" value="OS06G0360600 PROTEIN"/>
    <property type="match status" value="1"/>
</dbReference>
<evidence type="ECO:0000313" key="5">
    <source>
        <dbReference type="Proteomes" id="UP000324897"/>
    </source>
</evidence>
<feature type="non-terminal residue" evidence="4">
    <location>
        <position position="1"/>
    </location>
</feature>